<sequence length="194" mass="21869">MLFKRKGGSSSSSSSGGRSSSSTGRSTSSSTTFRGTGIASLKNPIKPGGFKRASSKGYSSTTSRSNLFGYPFWIYYYDEPQRNVHQCVDSNRDRHCFIQSKSNNSRYYGIVTDGWIDSEKVIPKTFLNFGFNVNETISDNCRWYRTNEIYDQDDDLIETIYIKDFNSNLTANSLYVNNPEVEQIQNILLNISSG</sequence>
<organism evidence="2 3">
    <name type="scientific">Clydaea vesicula</name>
    <dbReference type="NCBI Taxonomy" id="447962"/>
    <lineage>
        <taxon>Eukaryota</taxon>
        <taxon>Fungi</taxon>
        <taxon>Fungi incertae sedis</taxon>
        <taxon>Chytridiomycota</taxon>
        <taxon>Chytridiomycota incertae sedis</taxon>
        <taxon>Chytridiomycetes</taxon>
        <taxon>Lobulomycetales</taxon>
        <taxon>Lobulomycetaceae</taxon>
        <taxon>Clydaea</taxon>
    </lineage>
</organism>
<comment type="caution">
    <text evidence="2">The sequence shown here is derived from an EMBL/GenBank/DDBJ whole genome shotgun (WGS) entry which is preliminary data.</text>
</comment>
<feature type="compositionally biased region" description="Low complexity" evidence="1">
    <location>
        <begin position="8"/>
        <end position="37"/>
    </location>
</feature>
<feature type="non-terminal residue" evidence="2">
    <location>
        <position position="194"/>
    </location>
</feature>
<evidence type="ECO:0000313" key="3">
    <source>
        <dbReference type="Proteomes" id="UP001211065"/>
    </source>
</evidence>
<reference evidence="2" key="1">
    <citation type="submission" date="2020-05" db="EMBL/GenBank/DDBJ databases">
        <title>Phylogenomic resolution of chytrid fungi.</title>
        <authorList>
            <person name="Stajich J.E."/>
            <person name="Amses K."/>
            <person name="Simmons R."/>
            <person name="Seto K."/>
            <person name="Myers J."/>
            <person name="Bonds A."/>
            <person name="Quandt C.A."/>
            <person name="Barry K."/>
            <person name="Liu P."/>
            <person name="Grigoriev I."/>
            <person name="Longcore J.E."/>
            <person name="James T.Y."/>
        </authorList>
    </citation>
    <scope>NUCLEOTIDE SEQUENCE</scope>
    <source>
        <strain evidence="2">JEL0476</strain>
    </source>
</reference>
<dbReference type="Proteomes" id="UP001211065">
    <property type="component" value="Unassembled WGS sequence"/>
</dbReference>
<feature type="region of interest" description="Disordered" evidence="1">
    <location>
        <begin position="1"/>
        <end position="62"/>
    </location>
</feature>
<accession>A0AAD5TUI2</accession>
<gene>
    <name evidence="2" type="ORF">HK099_003124</name>
</gene>
<protein>
    <submittedName>
        <fullName evidence="2">Uncharacterized protein</fullName>
    </submittedName>
</protein>
<name>A0AAD5TUI2_9FUNG</name>
<dbReference type="EMBL" id="JADGJW010002099">
    <property type="protein sequence ID" value="KAJ3199503.1"/>
    <property type="molecule type" value="Genomic_DNA"/>
</dbReference>
<evidence type="ECO:0000313" key="2">
    <source>
        <dbReference type="EMBL" id="KAJ3199503.1"/>
    </source>
</evidence>
<dbReference type="AlphaFoldDB" id="A0AAD5TUI2"/>
<proteinExistence type="predicted"/>
<evidence type="ECO:0000256" key="1">
    <source>
        <dbReference type="SAM" id="MobiDB-lite"/>
    </source>
</evidence>
<keyword evidence="3" id="KW-1185">Reference proteome</keyword>